<feature type="region of interest" description="Disordered" evidence="1">
    <location>
        <begin position="147"/>
        <end position="373"/>
    </location>
</feature>
<name>A0A8J2L1Z9_9HEXA</name>
<feature type="compositionally biased region" description="Polar residues" evidence="1">
    <location>
        <begin position="312"/>
        <end position="323"/>
    </location>
</feature>
<feature type="non-terminal residue" evidence="2">
    <location>
        <position position="1"/>
    </location>
</feature>
<evidence type="ECO:0000313" key="3">
    <source>
        <dbReference type="Proteomes" id="UP000708208"/>
    </source>
</evidence>
<feature type="compositionally biased region" description="Basic and acidic residues" evidence="1">
    <location>
        <begin position="60"/>
        <end position="71"/>
    </location>
</feature>
<comment type="caution">
    <text evidence="2">The sequence shown here is derived from an EMBL/GenBank/DDBJ whole genome shotgun (WGS) entry which is preliminary data.</text>
</comment>
<reference evidence="2" key="1">
    <citation type="submission" date="2021-06" db="EMBL/GenBank/DDBJ databases">
        <authorList>
            <person name="Hodson N. C."/>
            <person name="Mongue J. A."/>
            <person name="Jaron S. K."/>
        </authorList>
    </citation>
    <scope>NUCLEOTIDE SEQUENCE</scope>
</reference>
<evidence type="ECO:0000313" key="2">
    <source>
        <dbReference type="EMBL" id="CAG7825901.1"/>
    </source>
</evidence>
<evidence type="ECO:0000256" key="1">
    <source>
        <dbReference type="SAM" id="MobiDB-lite"/>
    </source>
</evidence>
<dbReference type="Proteomes" id="UP000708208">
    <property type="component" value="Unassembled WGS sequence"/>
</dbReference>
<feature type="compositionally biased region" description="Low complexity" evidence="1">
    <location>
        <begin position="147"/>
        <end position="192"/>
    </location>
</feature>
<feature type="compositionally biased region" description="Low complexity" evidence="1">
    <location>
        <begin position="98"/>
        <end position="112"/>
    </location>
</feature>
<gene>
    <name evidence="2" type="ORF">AFUS01_LOCUS35982</name>
</gene>
<organism evidence="2 3">
    <name type="scientific">Allacma fusca</name>
    <dbReference type="NCBI Taxonomy" id="39272"/>
    <lineage>
        <taxon>Eukaryota</taxon>
        <taxon>Metazoa</taxon>
        <taxon>Ecdysozoa</taxon>
        <taxon>Arthropoda</taxon>
        <taxon>Hexapoda</taxon>
        <taxon>Collembola</taxon>
        <taxon>Symphypleona</taxon>
        <taxon>Sminthuridae</taxon>
        <taxon>Allacma</taxon>
    </lineage>
</organism>
<feature type="compositionally biased region" description="Polar residues" evidence="1">
    <location>
        <begin position="349"/>
        <end position="373"/>
    </location>
</feature>
<feature type="compositionally biased region" description="Basic and acidic residues" evidence="1">
    <location>
        <begin position="202"/>
        <end position="211"/>
    </location>
</feature>
<sequence>ESYAVNDTAEASSDSEEDVLRRLRHQQQLQSSHHAHFQTQYHQHGGKPGGSSTAVLMREASFDHGTVDHGHSSHSFSHSHHQQQLQYLHSHKSIDLGSSYSTPSSSQQQQQQQHHHTSLMDSSCDAPVVTSMSTLINAVVSSSSSPYSARSEALSGHSSGHSGTITSQSPSLMHSSNPGPSSSHVVHSTGHSQNVRPLRVSSIRDVDDMCSRRRPHPKGLVRSNTGPGRTSSGGGSDGNDLMSLAEKGKVNGGSSASSTSSNASADDDLHHHHNHHAHHNSHSHHQSTLSHPHPVTVRHPSSRDPMQRMPQPGTSGSAGSGSHNFHRRMLTMPPRTKSVDSESPPPSEQGLSTYGDSITDQDVRYNSSSTKSL</sequence>
<feature type="region of interest" description="Disordered" evidence="1">
    <location>
        <begin position="1"/>
        <end position="123"/>
    </location>
</feature>
<protein>
    <submittedName>
        <fullName evidence="2">Uncharacterized protein</fullName>
    </submittedName>
</protein>
<proteinExistence type="predicted"/>
<keyword evidence="3" id="KW-1185">Reference proteome</keyword>
<dbReference type="AlphaFoldDB" id="A0A8J2L1Z9"/>
<dbReference type="EMBL" id="CAJVCH010537827">
    <property type="protein sequence ID" value="CAG7825901.1"/>
    <property type="molecule type" value="Genomic_DNA"/>
</dbReference>
<accession>A0A8J2L1Z9</accession>
<feature type="compositionally biased region" description="Basic residues" evidence="1">
    <location>
        <begin position="271"/>
        <end position="285"/>
    </location>
</feature>
<feature type="compositionally biased region" description="Low complexity" evidence="1">
    <location>
        <begin position="254"/>
        <end position="264"/>
    </location>
</feature>